<dbReference type="SUPFAM" id="SSF54909">
    <property type="entry name" value="Dimeric alpha+beta barrel"/>
    <property type="match status" value="1"/>
</dbReference>
<name>A0A554VRS9_9FLAO</name>
<sequence>MKKALLLIIIVFSTIHSSNAKDIFYSIHQKSLHQKMLQQDPPIKTTLIVTSSPNLDEIEALQKYVKEVMPLLLDIGGTVIKRSKIEDVYHGEQKFVFLLVMDFPSKENVINLLNSKAYQNLIPNRDKGFSEINILFADDLP</sequence>
<feature type="signal peptide" evidence="1">
    <location>
        <begin position="1"/>
        <end position="20"/>
    </location>
</feature>
<evidence type="ECO:0000313" key="3">
    <source>
        <dbReference type="EMBL" id="TSE11349.1"/>
    </source>
</evidence>
<dbReference type="InterPro" id="IPR011008">
    <property type="entry name" value="Dimeric_a/b-barrel"/>
</dbReference>
<protein>
    <submittedName>
        <fullName evidence="3">DUF1330 domain-containing protein</fullName>
    </submittedName>
</protein>
<dbReference type="AlphaFoldDB" id="A0A554VRS9"/>
<dbReference type="RefSeq" id="WP_109436971.1">
    <property type="nucleotide sequence ID" value="NZ_CANMIK010000084.1"/>
</dbReference>
<organism evidence="3 4">
    <name type="scientific">Aquimarina algiphila</name>
    <dbReference type="NCBI Taxonomy" id="2047982"/>
    <lineage>
        <taxon>Bacteria</taxon>
        <taxon>Pseudomonadati</taxon>
        <taxon>Bacteroidota</taxon>
        <taxon>Flavobacteriia</taxon>
        <taxon>Flavobacteriales</taxon>
        <taxon>Flavobacteriaceae</taxon>
        <taxon>Aquimarina</taxon>
    </lineage>
</organism>
<reference evidence="3 4" key="1">
    <citation type="submission" date="2019-07" db="EMBL/GenBank/DDBJ databases">
        <title>The draft genome sequence of Aquimarina algiphila M91.</title>
        <authorList>
            <person name="Meng X."/>
        </authorList>
    </citation>
    <scope>NUCLEOTIDE SEQUENCE [LARGE SCALE GENOMIC DNA]</scope>
    <source>
        <strain evidence="3 4">M91</strain>
    </source>
</reference>
<evidence type="ECO:0000313" key="4">
    <source>
        <dbReference type="Proteomes" id="UP000318833"/>
    </source>
</evidence>
<evidence type="ECO:0000259" key="2">
    <source>
        <dbReference type="Pfam" id="PF07045"/>
    </source>
</evidence>
<keyword evidence="1" id="KW-0732">Signal</keyword>
<proteinExistence type="predicted"/>
<accession>A0A554VRS9</accession>
<feature type="chain" id="PRO_5021985929" evidence="1">
    <location>
        <begin position="21"/>
        <end position="141"/>
    </location>
</feature>
<dbReference type="Proteomes" id="UP000318833">
    <property type="component" value="Unassembled WGS sequence"/>
</dbReference>
<feature type="domain" description="DUF1330" evidence="2">
    <location>
        <begin position="54"/>
        <end position="128"/>
    </location>
</feature>
<keyword evidence="4" id="KW-1185">Reference proteome</keyword>
<gene>
    <name evidence="3" type="ORF">FOF46_01585</name>
</gene>
<dbReference type="InterPro" id="IPR010753">
    <property type="entry name" value="DUF1330"/>
</dbReference>
<dbReference type="OrthoDB" id="9806380at2"/>
<dbReference type="Pfam" id="PF07045">
    <property type="entry name" value="DUF1330"/>
    <property type="match status" value="1"/>
</dbReference>
<dbReference type="Gene3D" id="3.30.70.100">
    <property type="match status" value="1"/>
</dbReference>
<comment type="caution">
    <text evidence="3">The sequence shown here is derived from an EMBL/GenBank/DDBJ whole genome shotgun (WGS) entry which is preliminary data.</text>
</comment>
<evidence type="ECO:0000256" key="1">
    <source>
        <dbReference type="SAM" id="SignalP"/>
    </source>
</evidence>
<dbReference type="EMBL" id="VLNR01000002">
    <property type="protein sequence ID" value="TSE11349.1"/>
    <property type="molecule type" value="Genomic_DNA"/>
</dbReference>